<protein>
    <submittedName>
        <fullName evidence="3">Uncharacterized protein</fullName>
    </submittedName>
</protein>
<evidence type="ECO:0000313" key="4">
    <source>
        <dbReference type="Proteomes" id="UP000288805"/>
    </source>
</evidence>
<sequence>MGNCCSDDGGGRSAVGGTSASQHDHNDAVDLFLKSRGYRGLFVQIEESLFFKCNSSGWSAEILEMRGGGNQNR</sequence>
<dbReference type="Proteomes" id="UP000288805">
    <property type="component" value="Unassembled WGS sequence"/>
</dbReference>
<gene>
    <name evidence="3" type="ORF">CK203_003953</name>
    <name evidence="2" type="ORF">CK203_068735</name>
</gene>
<dbReference type="EMBL" id="QGNW01000012">
    <property type="protein sequence ID" value="RVX17723.1"/>
    <property type="molecule type" value="Genomic_DNA"/>
</dbReference>
<feature type="region of interest" description="Disordered" evidence="1">
    <location>
        <begin position="1"/>
        <end position="23"/>
    </location>
</feature>
<proteinExistence type="predicted"/>
<reference evidence="3 4" key="1">
    <citation type="journal article" date="2018" name="PLoS Genet.">
        <title>Population sequencing reveals clonal diversity and ancestral inbreeding in the grapevine cultivar Chardonnay.</title>
        <authorList>
            <person name="Roach M.J."/>
            <person name="Johnson D.L."/>
            <person name="Bohlmann J."/>
            <person name="van Vuuren H.J."/>
            <person name="Jones S.J."/>
            <person name="Pretorius I.S."/>
            <person name="Schmidt S.A."/>
            <person name="Borneman A.R."/>
        </authorList>
    </citation>
    <scope>NUCLEOTIDE SEQUENCE [LARGE SCALE GENOMIC DNA]</scope>
    <source>
        <strain evidence="4">cv. Chardonnay</strain>
        <strain evidence="3">I10V1</strain>
        <tissue evidence="3">Leaf</tissue>
    </source>
</reference>
<evidence type="ECO:0000256" key="1">
    <source>
        <dbReference type="SAM" id="MobiDB-lite"/>
    </source>
</evidence>
<organism evidence="3 4">
    <name type="scientific">Vitis vinifera</name>
    <name type="common">Grape</name>
    <dbReference type="NCBI Taxonomy" id="29760"/>
    <lineage>
        <taxon>Eukaryota</taxon>
        <taxon>Viridiplantae</taxon>
        <taxon>Streptophyta</taxon>
        <taxon>Embryophyta</taxon>
        <taxon>Tracheophyta</taxon>
        <taxon>Spermatophyta</taxon>
        <taxon>Magnoliopsida</taxon>
        <taxon>eudicotyledons</taxon>
        <taxon>Gunneridae</taxon>
        <taxon>Pentapetalae</taxon>
        <taxon>rosids</taxon>
        <taxon>Vitales</taxon>
        <taxon>Vitaceae</taxon>
        <taxon>Viteae</taxon>
        <taxon>Vitis</taxon>
    </lineage>
</organism>
<accession>A0A438K951</accession>
<dbReference type="EMBL" id="QGNW01001166">
    <property type="protein sequence ID" value="RVW52528.1"/>
    <property type="molecule type" value="Genomic_DNA"/>
</dbReference>
<comment type="caution">
    <text evidence="3">The sequence shown here is derived from an EMBL/GenBank/DDBJ whole genome shotgun (WGS) entry which is preliminary data.</text>
</comment>
<evidence type="ECO:0000313" key="2">
    <source>
        <dbReference type="EMBL" id="RVW52528.1"/>
    </source>
</evidence>
<dbReference type="AlphaFoldDB" id="A0A438K951"/>
<name>A0A438K951_VITVI</name>
<evidence type="ECO:0000313" key="3">
    <source>
        <dbReference type="EMBL" id="RVX17723.1"/>
    </source>
</evidence>